<dbReference type="Proteomes" id="UP001304895">
    <property type="component" value="Unassembled WGS sequence"/>
</dbReference>
<keyword evidence="3" id="KW-1185">Reference proteome</keyword>
<dbReference type="AlphaFoldDB" id="A0AAN6ZFH6"/>
<evidence type="ECO:0000256" key="1">
    <source>
        <dbReference type="SAM" id="MobiDB-lite"/>
    </source>
</evidence>
<evidence type="ECO:0000313" key="2">
    <source>
        <dbReference type="EMBL" id="KAK4135564.1"/>
    </source>
</evidence>
<sequence>MIALANIWGPRNRYTTRIYLITLQPSLACVVAKSPVFLTDSLTLTTASCASRLPVVCQIATDLKVVVLHCMLAAYLHSDIWFHCSEFLGLHFFGSGPIQVFGLGWKFELGSKKAPREVEPSLPRTTADHSRPRQPRGGSSSRADLHFGPFFLPGHTN</sequence>
<name>A0AAN6ZFH6_9PEZI</name>
<accession>A0AAN6ZFH6</accession>
<reference evidence="2" key="1">
    <citation type="journal article" date="2023" name="Mol. Phylogenet. Evol.">
        <title>Genome-scale phylogeny and comparative genomics of the fungal order Sordariales.</title>
        <authorList>
            <person name="Hensen N."/>
            <person name="Bonometti L."/>
            <person name="Westerberg I."/>
            <person name="Brannstrom I.O."/>
            <person name="Guillou S."/>
            <person name="Cros-Aarteil S."/>
            <person name="Calhoun S."/>
            <person name="Haridas S."/>
            <person name="Kuo A."/>
            <person name="Mondo S."/>
            <person name="Pangilinan J."/>
            <person name="Riley R."/>
            <person name="LaButti K."/>
            <person name="Andreopoulos B."/>
            <person name="Lipzen A."/>
            <person name="Chen C."/>
            <person name="Yan M."/>
            <person name="Daum C."/>
            <person name="Ng V."/>
            <person name="Clum A."/>
            <person name="Steindorff A."/>
            <person name="Ohm R.A."/>
            <person name="Martin F."/>
            <person name="Silar P."/>
            <person name="Natvig D.O."/>
            <person name="Lalanne C."/>
            <person name="Gautier V."/>
            <person name="Ament-Velasquez S.L."/>
            <person name="Kruys A."/>
            <person name="Hutchinson M.I."/>
            <person name="Powell A.J."/>
            <person name="Barry K."/>
            <person name="Miller A.N."/>
            <person name="Grigoriev I.V."/>
            <person name="Debuchy R."/>
            <person name="Gladieux P."/>
            <person name="Hiltunen Thoren M."/>
            <person name="Johannesson H."/>
        </authorList>
    </citation>
    <scope>NUCLEOTIDE SEQUENCE</scope>
    <source>
        <strain evidence="2">CBS 123565</strain>
    </source>
</reference>
<organism evidence="2 3">
    <name type="scientific">Trichocladium antarcticum</name>
    <dbReference type="NCBI Taxonomy" id="1450529"/>
    <lineage>
        <taxon>Eukaryota</taxon>
        <taxon>Fungi</taxon>
        <taxon>Dikarya</taxon>
        <taxon>Ascomycota</taxon>
        <taxon>Pezizomycotina</taxon>
        <taxon>Sordariomycetes</taxon>
        <taxon>Sordariomycetidae</taxon>
        <taxon>Sordariales</taxon>
        <taxon>Chaetomiaceae</taxon>
        <taxon>Trichocladium</taxon>
    </lineage>
</organism>
<comment type="caution">
    <text evidence="2">The sequence shown here is derived from an EMBL/GenBank/DDBJ whole genome shotgun (WGS) entry which is preliminary data.</text>
</comment>
<reference evidence="2" key="2">
    <citation type="submission" date="2023-05" db="EMBL/GenBank/DDBJ databases">
        <authorList>
            <consortium name="Lawrence Berkeley National Laboratory"/>
            <person name="Steindorff A."/>
            <person name="Hensen N."/>
            <person name="Bonometti L."/>
            <person name="Westerberg I."/>
            <person name="Brannstrom I.O."/>
            <person name="Guillou S."/>
            <person name="Cros-Aarteil S."/>
            <person name="Calhoun S."/>
            <person name="Haridas S."/>
            <person name="Kuo A."/>
            <person name="Mondo S."/>
            <person name="Pangilinan J."/>
            <person name="Riley R."/>
            <person name="Labutti K."/>
            <person name="Andreopoulos B."/>
            <person name="Lipzen A."/>
            <person name="Chen C."/>
            <person name="Yanf M."/>
            <person name="Daum C."/>
            <person name="Ng V."/>
            <person name="Clum A."/>
            <person name="Ohm R."/>
            <person name="Martin F."/>
            <person name="Silar P."/>
            <person name="Natvig D."/>
            <person name="Lalanne C."/>
            <person name="Gautier V."/>
            <person name="Ament-Velasquez S.L."/>
            <person name="Kruys A."/>
            <person name="Hutchinson M.I."/>
            <person name="Powell A.J."/>
            <person name="Barry K."/>
            <person name="Miller A.N."/>
            <person name="Grigoriev I.V."/>
            <person name="Debuchy R."/>
            <person name="Gladieux P."/>
            <person name="Thoren M.H."/>
            <person name="Johannesson H."/>
        </authorList>
    </citation>
    <scope>NUCLEOTIDE SEQUENCE</scope>
    <source>
        <strain evidence="2">CBS 123565</strain>
    </source>
</reference>
<dbReference type="EMBL" id="MU853405">
    <property type="protein sequence ID" value="KAK4135564.1"/>
    <property type="molecule type" value="Genomic_DNA"/>
</dbReference>
<protein>
    <submittedName>
        <fullName evidence="2">Uncharacterized protein</fullName>
    </submittedName>
</protein>
<proteinExistence type="predicted"/>
<feature type="region of interest" description="Disordered" evidence="1">
    <location>
        <begin position="116"/>
        <end position="157"/>
    </location>
</feature>
<gene>
    <name evidence="2" type="ORF">BT67DRAFT_254256</name>
</gene>
<evidence type="ECO:0000313" key="3">
    <source>
        <dbReference type="Proteomes" id="UP001304895"/>
    </source>
</evidence>